<dbReference type="Proteomes" id="UP000660729">
    <property type="component" value="Unassembled WGS sequence"/>
</dbReference>
<feature type="region of interest" description="Disordered" evidence="15">
    <location>
        <begin position="257"/>
        <end position="567"/>
    </location>
</feature>
<keyword evidence="10" id="KW-0156">Chromatin regulator</keyword>
<feature type="compositionally biased region" description="Acidic residues" evidence="15">
    <location>
        <begin position="269"/>
        <end position="280"/>
    </location>
</feature>
<dbReference type="InterPro" id="IPR025783">
    <property type="entry name" value="Set9_fungi"/>
</dbReference>
<dbReference type="PROSITE" id="PS51567">
    <property type="entry name" value="SAM_MT43_SUVAR420_1"/>
    <property type="match status" value="1"/>
</dbReference>
<evidence type="ECO:0000259" key="16">
    <source>
        <dbReference type="PROSITE" id="PS50280"/>
    </source>
</evidence>
<feature type="region of interest" description="Disordered" evidence="15">
    <location>
        <begin position="647"/>
        <end position="683"/>
    </location>
</feature>
<keyword evidence="11" id="KW-0539">Nucleus</keyword>
<evidence type="ECO:0000313" key="18">
    <source>
        <dbReference type="Proteomes" id="UP000660729"/>
    </source>
</evidence>
<dbReference type="Gene3D" id="2.170.270.10">
    <property type="entry name" value="SET domain"/>
    <property type="match status" value="1"/>
</dbReference>
<evidence type="ECO:0000256" key="8">
    <source>
        <dbReference type="ARBA" id="ARBA00022679"/>
    </source>
</evidence>
<keyword evidence="7 17" id="KW-0489">Methyltransferase</keyword>
<protein>
    <recommendedName>
        <fullName evidence="5">Histone-lysine N-methyltransferase SET9</fullName>
        <ecNumber evidence="12">2.1.1.372</ecNumber>
    </recommendedName>
    <alternativeName>
        <fullName evidence="4">Histone-lysine N-methyltransferase set9</fullName>
    </alternativeName>
    <alternativeName>
        <fullName evidence="13">SET domain protein 9</fullName>
    </alternativeName>
</protein>
<evidence type="ECO:0000256" key="2">
    <source>
        <dbReference type="ARBA" id="ARBA00004123"/>
    </source>
</evidence>
<dbReference type="OrthoDB" id="6627536at2759"/>
<organism evidence="17 18">
    <name type="scientific">Pseudocercospora fuligena</name>
    <dbReference type="NCBI Taxonomy" id="685502"/>
    <lineage>
        <taxon>Eukaryota</taxon>
        <taxon>Fungi</taxon>
        <taxon>Dikarya</taxon>
        <taxon>Ascomycota</taxon>
        <taxon>Pezizomycotina</taxon>
        <taxon>Dothideomycetes</taxon>
        <taxon>Dothideomycetidae</taxon>
        <taxon>Mycosphaerellales</taxon>
        <taxon>Mycosphaerellaceae</taxon>
        <taxon>Pseudocercospora</taxon>
    </lineage>
</organism>
<gene>
    <name evidence="17" type="ORF">HII31_02349</name>
</gene>
<dbReference type="SMART" id="SM00317">
    <property type="entry name" value="SET"/>
    <property type="match status" value="1"/>
</dbReference>
<comment type="subcellular location">
    <subcellularLocation>
        <location evidence="3">Chromosome</location>
    </subcellularLocation>
    <subcellularLocation>
        <location evidence="2">Nucleus</location>
    </subcellularLocation>
</comment>
<dbReference type="PANTHER" id="PTHR12977:SF4">
    <property type="entry name" value="HISTONE-LYSINE N-METHYLTRANSFERASE KMT5B"/>
    <property type="match status" value="1"/>
</dbReference>
<evidence type="ECO:0000256" key="7">
    <source>
        <dbReference type="ARBA" id="ARBA00022603"/>
    </source>
</evidence>
<dbReference type="PROSITE" id="PS50280">
    <property type="entry name" value="SET"/>
    <property type="match status" value="1"/>
</dbReference>
<keyword evidence="9" id="KW-0949">S-adenosyl-L-methionine</keyword>
<evidence type="ECO:0000256" key="9">
    <source>
        <dbReference type="ARBA" id="ARBA00022691"/>
    </source>
</evidence>
<dbReference type="CDD" id="cd10524">
    <property type="entry name" value="SET_Suv4-20-like"/>
    <property type="match status" value="1"/>
</dbReference>
<dbReference type="GO" id="GO:0032259">
    <property type="term" value="P:methylation"/>
    <property type="evidence" value="ECO:0007669"/>
    <property type="project" value="UniProtKB-KW"/>
</dbReference>
<keyword evidence="18" id="KW-1185">Reference proteome</keyword>
<comment type="caution">
    <text evidence="17">The sequence shown here is derived from an EMBL/GenBank/DDBJ whole genome shotgun (WGS) entry which is preliminary data.</text>
</comment>
<feature type="domain" description="SET" evidence="16">
    <location>
        <begin position="121"/>
        <end position="234"/>
    </location>
</feature>
<evidence type="ECO:0000256" key="3">
    <source>
        <dbReference type="ARBA" id="ARBA00004286"/>
    </source>
</evidence>
<dbReference type="PROSITE" id="PS00354">
    <property type="entry name" value="HMGI_Y"/>
    <property type="match status" value="1"/>
</dbReference>
<feature type="compositionally biased region" description="Polar residues" evidence="15">
    <location>
        <begin position="649"/>
        <end position="660"/>
    </location>
</feature>
<dbReference type="Gene3D" id="1.10.10.1700">
    <property type="entry name" value="Histone-lysine N-methyltransferase"/>
    <property type="match status" value="1"/>
</dbReference>
<dbReference type="SUPFAM" id="SSF82199">
    <property type="entry name" value="SET domain"/>
    <property type="match status" value="1"/>
</dbReference>
<dbReference type="GO" id="GO:0006355">
    <property type="term" value="P:regulation of DNA-templated transcription"/>
    <property type="evidence" value="ECO:0007669"/>
    <property type="project" value="InterPro"/>
</dbReference>
<keyword evidence="8 17" id="KW-0808">Transferase</keyword>
<evidence type="ECO:0000256" key="5">
    <source>
        <dbReference type="ARBA" id="ARBA00015413"/>
    </source>
</evidence>
<comment type="catalytic activity">
    <reaction evidence="14">
        <text>L-lysyl(20)-[histone H4] + 3 S-adenosyl-L-methionine = N(6),N(6),N(6)-trimethyl-L-lysyl(20)-[histone H4] + 3 S-adenosyl-L-homocysteine + 3 H(+)</text>
        <dbReference type="Rhea" id="RHEA:64456"/>
        <dbReference type="Rhea" id="RHEA-COMP:15554"/>
        <dbReference type="Rhea" id="RHEA-COMP:15998"/>
        <dbReference type="ChEBI" id="CHEBI:15378"/>
        <dbReference type="ChEBI" id="CHEBI:29969"/>
        <dbReference type="ChEBI" id="CHEBI:57856"/>
        <dbReference type="ChEBI" id="CHEBI:59789"/>
        <dbReference type="ChEBI" id="CHEBI:61961"/>
        <dbReference type="EC" id="2.1.1.372"/>
    </reaction>
</comment>
<sequence>MKPQAADLDEALRKKGGLTLSQLANYDDLITDALVDKVYFWSKIRKLKANYHGSRGLIDEQICKTLQQKVIIEKDPAGAQEKLLQQQSGLLKYHRGLKTEDEKEHFLRHMRKYINIYLPDCPFEVCTTNRYTIETAEACIIARKRIRRGEPIKYLTGIQVEMTEKEEKMLSSRTDFSIVISSRKKRPSLFLGPARFANHDCDSNAKLTTTGAHGIHIQARKDIEIGDEITVTYGEDYFGEDNCECLCHTCEVATRNGWDPRGPIIREDTSDEEESEDEEDVKTRSAPNRRAGPSRPAKRKHEDDEDEIEAGPSRRKRGRRHVSSNPSGGSELEFSSDDDSDDERNARDRNGRFMNKKRFSSTPVKSEDKDEPLLDRVFRLLGSVADRTDRRKRGLTASDPLHLTPPGSDRASSENDYTPVSFGPKEEVTANGRNIIRGGGGRFVRKTALTSRSPGEIKQSPGSTPARTPDHDSVKKASPASTPDSSRPKLPSIKRNCSNLRNVTNANDAPVDLYSVQLSPAPTSDAPKRGRGRPRKERPDDKTDAEASPSSSANDNSSSSSLASSATSLETHTFAAGNIAQDICEMLTTEDDEKPTHEVESVTVTKTKTESIRRSSTRLNRIQADLDEQLSSPEKVVTNRVEMLKKVTRSSSAAGTSTPPVDSIENAEADEDSDEEVERGEPRIPGDYHLCKALLATNYHRWVECRNCDEWFVQPEAFLTRIACPRCERHSKLYGYYWPKTDREGKYDKEERILDHREIHRFIPPDEEREERKGRKTLAEVLREKEMSERERSQSDERDDEGRLMRPRTDSERRTLRRTM</sequence>
<accession>A0A8H6RSY3</accession>
<comment type="function">
    <text evidence="1">Histone methyltransferase that trimethylates 'Lys-20' of histone H4 to form H4K20me3.</text>
</comment>
<name>A0A8H6RSY3_9PEZI</name>
<dbReference type="GO" id="GO:0005694">
    <property type="term" value="C:chromosome"/>
    <property type="evidence" value="ECO:0007669"/>
    <property type="project" value="UniProtKB-SubCell"/>
</dbReference>
<dbReference type="EMBL" id="JABCIY010000027">
    <property type="protein sequence ID" value="KAF7196282.1"/>
    <property type="molecule type" value="Genomic_DNA"/>
</dbReference>
<dbReference type="InterPro" id="IPR046341">
    <property type="entry name" value="SET_dom_sf"/>
</dbReference>
<dbReference type="AlphaFoldDB" id="A0A8H6RSY3"/>
<evidence type="ECO:0000256" key="10">
    <source>
        <dbReference type="ARBA" id="ARBA00022853"/>
    </source>
</evidence>
<proteinExistence type="predicted"/>
<feature type="compositionally biased region" description="Basic and acidic residues" evidence="15">
    <location>
        <begin position="365"/>
        <end position="378"/>
    </location>
</feature>
<evidence type="ECO:0000256" key="11">
    <source>
        <dbReference type="ARBA" id="ARBA00023242"/>
    </source>
</evidence>
<dbReference type="InterPro" id="IPR001214">
    <property type="entry name" value="SET_dom"/>
</dbReference>
<reference evidence="17" key="1">
    <citation type="submission" date="2020-04" db="EMBL/GenBank/DDBJ databases">
        <title>Draft genome resource of the tomato pathogen Pseudocercospora fuligena.</title>
        <authorList>
            <person name="Zaccaron A."/>
        </authorList>
    </citation>
    <scope>NUCLEOTIDE SEQUENCE</scope>
    <source>
        <strain evidence="17">PF001</strain>
    </source>
</reference>
<dbReference type="PANTHER" id="PTHR12977">
    <property type="entry name" value="SUPPRESSOR OF VARIEGATION 4-20-RELATED"/>
    <property type="match status" value="1"/>
</dbReference>
<evidence type="ECO:0000256" key="1">
    <source>
        <dbReference type="ARBA" id="ARBA00001984"/>
    </source>
</evidence>
<dbReference type="InterPro" id="IPR000637">
    <property type="entry name" value="HMGI/Y_DNA-bd_CS"/>
</dbReference>
<keyword evidence="6" id="KW-0158">Chromosome</keyword>
<feature type="compositionally biased region" description="Basic residues" evidence="15">
    <location>
        <begin position="313"/>
        <end position="322"/>
    </location>
</feature>
<feature type="compositionally biased region" description="Polar residues" evidence="15">
    <location>
        <begin position="495"/>
        <end position="507"/>
    </location>
</feature>
<feature type="compositionally biased region" description="Basic and acidic residues" evidence="15">
    <location>
        <begin position="765"/>
        <end position="814"/>
    </location>
</feature>
<dbReference type="GO" id="GO:0140943">
    <property type="term" value="F:histone H4K20 trimethyltransferase activity"/>
    <property type="evidence" value="ECO:0007669"/>
    <property type="project" value="UniProtKB-EC"/>
</dbReference>
<evidence type="ECO:0000256" key="4">
    <source>
        <dbReference type="ARBA" id="ARBA00014232"/>
    </source>
</evidence>
<feature type="compositionally biased region" description="Low complexity" evidence="15">
    <location>
        <begin position="546"/>
        <end position="567"/>
    </location>
</feature>
<dbReference type="GO" id="GO:0005634">
    <property type="term" value="C:nucleus"/>
    <property type="evidence" value="ECO:0007669"/>
    <property type="project" value="UniProtKB-SubCell"/>
</dbReference>
<evidence type="ECO:0000256" key="15">
    <source>
        <dbReference type="SAM" id="MobiDB-lite"/>
    </source>
</evidence>
<feature type="compositionally biased region" description="Acidic residues" evidence="15">
    <location>
        <begin position="665"/>
        <end position="678"/>
    </location>
</feature>
<evidence type="ECO:0000256" key="6">
    <source>
        <dbReference type="ARBA" id="ARBA00022454"/>
    </source>
</evidence>
<dbReference type="InterPro" id="IPR039977">
    <property type="entry name" value="Suv4-20/Set9"/>
</dbReference>
<evidence type="ECO:0000313" key="17">
    <source>
        <dbReference type="EMBL" id="KAF7196282.1"/>
    </source>
</evidence>
<dbReference type="EC" id="2.1.1.372" evidence="12"/>
<evidence type="ECO:0000256" key="14">
    <source>
        <dbReference type="ARBA" id="ARBA00048081"/>
    </source>
</evidence>
<dbReference type="InterPro" id="IPR041938">
    <property type="entry name" value="Hist-Lys_N-MTase_N"/>
</dbReference>
<feature type="region of interest" description="Disordered" evidence="15">
    <location>
        <begin position="765"/>
        <end position="820"/>
    </location>
</feature>
<evidence type="ECO:0000256" key="12">
    <source>
        <dbReference type="ARBA" id="ARBA00024057"/>
    </source>
</evidence>
<dbReference type="Pfam" id="PF00856">
    <property type="entry name" value="SET"/>
    <property type="match status" value="1"/>
</dbReference>
<evidence type="ECO:0000256" key="13">
    <source>
        <dbReference type="ARBA" id="ARBA00030653"/>
    </source>
</evidence>